<dbReference type="GeneID" id="19467005"/>
<keyword evidence="2" id="KW-0812">Transmembrane</keyword>
<feature type="compositionally biased region" description="Low complexity" evidence="1">
    <location>
        <begin position="121"/>
        <end position="147"/>
    </location>
</feature>
<dbReference type="Proteomes" id="UP000016922">
    <property type="component" value="Unassembled WGS sequence"/>
</dbReference>
<reference evidence="3 4" key="1">
    <citation type="journal article" date="2013" name="BMC Genomics">
        <title>Genomics-driven discovery of the pneumocandin biosynthetic gene cluster in the fungus Glarea lozoyensis.</title>
        <authorList>
            <person name="Chen L."/>
            <person name="Yue Q."/>
            <person name="Zhang X."/>
            <person name="Xiang M."/>
            <person name="Wang C."/>
            <person name="Li S."/>
            <person name="Che Y."/>
            <person name="Ortiz-Lopez F.J."/>
            <person name="Bills G.F."/>
            <person name="Liu X."/>
            <person name="An Z."/>
        </authorList>
    </citation>
    <scope>NUCLEOTIDE SEQUENCE [LARGE SCALE GENOMIC DNA]</scope>
    <source>
        <strain evidence="4">ATCC 20868 / MF5171</strain>
    </source>
</reference>
<evidence type="ECO:0000313" key="3">
    <source>
        <dbReference type="EMBL" id="EPE24104.1"/>
    </source>
</evidence>
<feature type="compositionally biased region" description="Low complexity" evidence="1">
    <location>
        <begin position="93"/>
        <end position="111"/>
    </location>
</feature>
<feature type="compositionally biased region" description="Low complexity" evidence="1">
    <location>
        <begin position="197"/>
        <end position="216"/>
    </location>
</feature>
<evidence type="ECO:0000256" key="2">
    <source>
        <dbReference type="SAM" id="Phobius"/>
    </source>
</evidence>
<organism evidence="3 4">
    <name type="scientific">Glarea lozoyensis (strain ATCC 20868 / MF5171)</name>
    <dbReference type="NCBI Taxonomy" id="1116229"/>
    <lineage>
        <taxon>Eukaryota</taxon>
        <taxon>Fungi</taxon>
        <taxon>Dikarya</taxon>
        <taxon>Ascomycota</taxon>
        <taxon>Pezizomycotina</taxon>
        <taxon>Leotiomycetes</taxon>
        <taxon>Helotiales</taxon>
        <taxon>Helotiaceae</taxon>
        <taxon>Glarea</taxon>
    </lineage>
</organism>
<evidence type="ECO:0000256" key="1">
    <source>
        <dbReference type="SAM" id="MobiDB-lite"/>
    </source>
</evidence>
<feature type="transmembrane region" description="Helical" evidence="2">
    <location>
        <begin position="300"/>
        <end position="321"/>
    </location>
</feature>
<dbReference type="OrthoDB" id="5411141at2759"/>
<feature type="compositionally biased region" description="Basic and acidic residues" evidence="1">
    <location>
        <begin position="487"/>
        <end position="496"/>
    </location>
</feature>
<proteinExistence type="predicted"/>
<accession>S3CFS8</accession>
<dbReference type="RefSeq" id="XP_008088192.1">
    <property type="nucleotide sequence ID" value="XM_008090001.1"/>
</dbReference>
<dbReference type="eggNOG" id="KOG1216">
    <property type="taxonomic scope" value="Eukaryota"/>
</dbReference>
<feature type="region of interest" description="Disordered" evidence="1">
    <location>
        <begin position="196"/>
        <end position="216"/>
    </location>
</feature>
<dbReference type="HOGENOM" id="CLU_531053_0_0_1"/>
<feature type="region of interest" description="Disordered" evidence="1">
    <location>
        <begin position="363"/>
        <end position="383"/>
    </location>
</feature>
<evidence type="ECO:0000313" key="4">
    <source>
        <dbReference type="Proteomes" id="UP000016922"/>
    </source>
</evidence>
<keyword evidence="2" id="KW-0472">Membrane</keyword>
<sequence length="513" mass="53036">MARPTRMRDVVAQPRQESRRSESPAEMRARHRRFKQNKERRQKRQAPPPPPGEDPPSAEDGVESATTPGPTSGEDSDDNKPSTSPAPAPAPTPDAQVAPTSIAAPAQTTAALPPPPPAAPVVPLISSIAPTPSPASSAPGTETTPAPVGGPQSLISNESQTLKINTPITHSSRKPLSTPAAQAPESLAQTIVPSNIPASSAPTSSAPVVTSSPSTSALPMVTSRLSTSIIAASSISAGPVLVPSASSTSSGFQLVISSSAPFSPAREASTPTAAAEVISPTGNEIISGTISTKDTNVRTAGVVVGVLLSALAIILIAWIVIRKKAGLGFRKGSKKSIDWNQEKEAPYTGTRPASSVGDEKIWGAATTAPPGSTAGPGSIAGWPAYDTTRSSADALNSNPTYQPPSAIPTPLFGGSKPTALPTYRPPQALNSSAPANRNLSLEEIAPVSPLTPPPASKWPNWRNSVATVSSLASVPRFRTIKSWVGDQRKRNARGDEVPDVPDMPSVRRYSRLE</sequence>
<feature type="region of interest" description="Disordered" evidence="1">
    <location>
        <begin position="1"/>
        <end position="154"/>
    </location>
</feature>
<dbReference type="KEGG" id="glz:GLAREA_07954"/>
<keyword evidence="2" id="KW-1133">Transmembrane helix</keyword>
<name>S3CFS8_GLAL2</name>
<gene>
    <name evidence="3" type="ORF">GLAREA_07954</name>
</gene>
<protein>
    <submittedName>
        <fullName evidence="3">Uncharacterized protein</fullName>
    </submittedName>
</protein>
<feature type="compositionally biased region" description="Basic and acidic residues" evidence="1">
    <location>
        <begin position="16"/>
        <end position="28"/>
    </location>
</feature>
<dbReference type="AlphaFoldDB" id="S3CFS8"/>
<feature type="region of interest" description="Disordered" evidence="1">
    <location>
        <begin position="487"/>
        <end position="513"/>
    </location>
</feature>
<feature type="compositionally biased region" description="Basic residues" evidence="1">
    <location>
        <begin position="29"/>
        <end position="44"/>
    </location>
</feature>
<keyword evidence="4" id="KW-1185">Reference proteome</keyword>
<feature type="compositionally biased region" description="Low complexity" evidence="1">
    <location>
        <begin position="363"/>
        <end position="381"/>
    </location>
</feature>
<dbReference type="EMBL" id="KE145373">
    <property type="protein sequence ID" value="EPE24104.1"/>
    <property type="molecule type" value="Genomic_DNA"/>
</dbReference>